<dbReference type="EMBL" id="AHJE01000012">
    <property type="protein sequence ID" value="EHP44216.1"/>
    <property type="molecule type" value="Genomic_DNA"/>
</dbReference>
<comment type="caution">
    <text evidence="1">The sequence shown here is derived from an EMBL/GenBank/DDBJ whole genome shotgun (WGS) entry which is preliminary data.</text>
</comment>
<reference evidence="1 2" key="1">
    <citation type="journal article" date="2012" name="J. Bacteriol.">
        <title>De Novo Genome Project of Cupriavidus basilensis OR16.</title>
        <authorList>
            <person name="Cserhati M."/>
            <person name="Kriszt B."/>
            <person name="Szoboszlay S."/>
            <person name="Toth A."/>
            <person name="Szabo I."/>
            <person name="Tancsics A."/>
            <person name="Nagy I."/>
            <person name="Horvath B."/>
            <person name="Nagy I."/>
            <person name="Kukolya J."/>
        </authorList>
    </citation>
    <scope>NUCLEOTIDE SEQUENCE [LARGE SCALE GENOMIC DNA]</scope>
    <source>
        <strain evidence="1 2">OR16</strain>
    </source>
</reference>
<dbReference type="Proteomes" id="UP000005808">
    <property type="component" value="Unassembled WGS sequence"/>
</dbReference>
<name>H1S000_9BURK</name>
<evidence type="ECO:0000313" key="2">
    <source>
        <dbReference type="Proteomes" id="UP000005808"/>
    </source>
</evidence>
<dbReference type="PATRIC" id="fig|1127483.3.peg.905"/>
<accession>H1S000</accession>
<sequence length="55" mass="6172">MGYMRDEAENYQITFYFTVPGDATQEQRDAAAFRALKEAASEYAATVKCISLGRD</sequence>
<gene>
    <name evidence="1" type="ORF">OR16_04542</name>
</gene>
<evidence type="ECO:0000313" key="1">
    <source>
        <dbReference type="EMBL" id="EHP44216.1"/>
    </source>
</evidence>
<protein>
    <submittedName>
        <fullName evidence="1">Uncharacterized protein</fullName>
    </submittedName>
</protein>
<organism evidence="1 2">
    <name type="scientific">Cupriavidus basilensis OR16</name>
    <dbReference type="NCBI Taxonomy" id="1127483"/>
    <lineage>
        <taxon>Bacteria</taxon>
        <taxon>Pseudomonadati</taxon>
        <taxon>Pseudomonadota</taxon>
        <taxon>Betaproteobacteria</taxon>
        <taxon>Burkholderiales</taxon>
        <taxon>Burkholderiaceae</taxon>
        <taxon>Cupriavidus</taxon>
    </lineage>
</organism>
<dbReference type="AlphaFoldDB" id="H1S000"/>
<proteinExistence type="predicted"/>